<dbReference type="Proteomes" id="UP001605036">
    <property type="component" value="Unassembled WGS sequence"/>
</dbReference>
<keyword evidence="9" id="KW-1185">Reference proteome</keyword>
<dbReference type="InterPro" id="IPR019787">
    <property type="entry name" value="Znf_PHD-finger"/>
</dbReference>
<comment type="caution">
    <text evidence="8">The sequence shown here is derived from an EMBL/GenBank/DDBJ whole genome shotgun (WGS) entry which is preliminary data.</text>
</comment>
<keyword evidence="3" id="KW-0862">Zinc</keyword>
<reference evidence="8 9" key="1">
    <citation type="submission" date="2024-09" db="EMBL/GenBank/DDBJ databases">
        <title>Chromosome-scale assembly of Riccia fluitans.</title>
        <authorList>
            <person name="Paukszto L."/>
            <person name="Sawicki J."/>
            <person name="Karawczyk K."/>
            <person name="Piernik-Szablinska J."/>
            <person name="Szczecinska M."/>
            <person name="Mazdziarz M."/>
        </authorList>
    </citation>
    <scope>NUCLEOTIDE SEQUENCE [LARGE SCALE GENOMIC DNA]</scope>
    <source>
        <strain evidence="8">Rf_01</strain>
        <tissue evidence="8">Aerial parts of the thallus</tissue>
    </source>
</reference>
<feature type="region of interest" description="Disordered" evidence="5">
    <location>
        <begin position="295"/>
        <end position="318"/>
    </location>
</feature>
<evidence type="ECO:0008006" key="10">
    <source>
        <dbReference type="Google" id="ProtNLM"/>
    </source>
</evidence>
<feature type="region of interest" description="Disordered" evidence="5">
    <location>
        <begin position="720"/>
        <end position="741"/>
    </location>
</feature>
<dbReference type="Gene3D" id="3.30.40.10">
    <property type="entry name" value="Zinc/RING finger domain, C3HC4 (zinc finger)"/>
    <property type="match status" value="1"/>
</dbReference>
<gene>
    <name evidence="8" type="ORF">R1flu_023973</name>
</gene>
<evidence type="ECO:0000313" key="8">
    <source>
        <dbReference type="EMBL" id="KAL2612281.1"/>
    </source>
</evidence>
<dbReference type="AlphaFoldDB" id="A0ABD1XWK3"/>
<dbReference type="EMBL" id="JBHFFA010000007">
    <property type="protein sequence ID" value="KAL2612281.1"/>
    <property type="molecule type" value="Genomic_DNA"/>
</dbReference>
<feature type="region of interest" description="Disordered" evidence="5">
    <location>
        <begin position="392"/>
        <end position="418"/>
    </location>
</feature>
<feature type="region of interest" description="Disordered" evidence="5">
    <location>
        <begin position="331"/>
        <end position="357"/>
    </location>
</feature>
<feature type="domain" description="PHD-type" evidence="6">
    <location>
        <begin position="479"/>
        <end position="530"/>
    </location>
</feature>
<sequence>MILGCEELANYHCGLQSLEVPVSSGSRWESSTHRFVTIASEKLGPLGSSEWCQLEPLSLETRDSVSVDRRPISLEDKEEVNIEARDSRLDSEEIFLHLVLPYSPCKNQAELEFCKDQKKPVRVCSSCASEEGSSPELFNASDRLELNRMVRHDMLCQQNLAHPDAGVFVDLPVAHEIYDGRLDTVSGSASEVQEMVETPSSLEILKPSVQGGSVQVLNVGGKQGSESLDAQDPRKCPPDQLQTLTQGDLEELEAKMSSNLGTHGLRSLMDTETVQKFKRRRLTTPVDVFAKDVKLPSGMRSPDHDGDENNVDSQSKRSGCAQVICTPPSMEDVLSGSVLGSTPDEDVDKDSPNPKTRIVKNRWGETMMEVVDDSRCSDSARAGVSRVSFLDRDIQPDRDLPDSSISSSPKPLEAWSEPLGPKRREWLAQHHEEKVQAKTTQQSGHKSGFTGFVGGMYRYAIDTRPPAPHPGTVGDMTCVQLCRICGEREDATTCLICDECEQVYHMACVNSRMKIVPRVDEWYCRSCKRIKKQREASGEQDPGAENRGWWREDAGVGKVERELMKMSNGKRTKVRIGPKFQAVVPDWNGVVEEDDLDDTLAESSQVFGQEVSLTAEEKQQEQDVAEYNLAHNIWPKGWLPASELPPNSKDNWLKCMNVLGDEGDARPDGTKAEKERICGKWRRAPLDVEHNDTWECSCALVWDPRHADCAVPQELTDEEIQERRTFSSESPQAVEQLVPLG</sequence>
<evidence type="ECO:0000259" key="7">
    <source>
        <dbReference type="PROSITE" id="PS51050"/>
    </source>
</evidence>
<dbReference type="GO" id="GO:0008270">
    <property type="term" value="F:zinc ion binding"/>
    <property type="evidence" value="ECO:0007669"/>
    <property type="project" value="UniProtKB-KW"/>
</dbReference>
<dbReference type="SMART" id="SM00249">
    <property type="entry name" value="PHD"/>
    <property type="match status" value="1"/>
</dbReference>
<keyword evidence="1" id="KW-0479">Metal-binding</keyword>
<keyword evidence="2 4" id="KW-0863">Zinc-finger</keyword>
<evidence type="ECO:0000256" key="4">
    <source>
        <dbReference type="PROSITE-ProRule" id="PRU00146"/>
    </source>
</evidence>
<evidence type="ECO:0000256" key="3">
    <source>
        <dbReference type="ARBA" id="ARBA00022833"/>
    </source>
</evidence>
<dbReference type="Pfam" id="PF00628">
    <property type="entry name" value="PHD"/>
    <property type="match status" value="1"/>
</dbReference>
<dbReference type="InterPro" id="IPR013083">
    <property type="entry name" value="Znf_RING/FYVE/PHD"/>
</dbReference>
<evidence type="ECO:0000256" key="2">
    <source>
        <dbReference type="ARBA" id="ARBA00022771"/>
    </source>
</evidence>
<proteinExistence type="predicted"/>
<evidence type="ECO:0000313" key="9">
    <source>
        <dbReference type="Proteomes" id="UP001605036"/>
    </source>
</evidence>
<dbReference type="PROSITE" id="PS51050">
    <property type="entry name" value="ZF_CW"/>
    <property type="match status" value="1"/>
</dbReference>
<dbReference type="InterPro" id="IPR019786">
    <property type="entry name" value="Zinc_finger_PHD-type_CS"/>
</dbReference>
<dbReference type="InterPro" id="IPR011011">
    <property type="entry name" value="Znf_FYVE_PHD"/>
</dbReference>
<dbReference type="Gene3D" id="3.30.40.100">
    <property type="match status" value="1"/>
</dbReference>
<dbReference type="PROSITE" id="PS50016">
    <property type="entry name" value="ZF_PHD_2"/>
    <property type="match status" value="1"/>
</dbReference>
<evidence type="ECO:0000259" key="6">
    <source>
        <dbReference type="PROSITE" id="PS50016"/>
    </source>
</evidence>
<evidence type="ECO:0000256" key="1">
    <source>
        <dbReference type="ARBA" id="ARBA00022723"/>
    </source>
</evidence>
<organism evidence="8 9">
    <name type="scientific">Riccia fluitans</name>
    <dbReference type="NCBI Taxonomy" id="41844"/>
    <lineage>
        <taxon>Eukaryota</taxon>
        <taxon>Viridiplantae</taxon>
        <taxon>Streptophyta</taxon>
        <taxon>Embryophyta</taxon>
        <taxon>Marchantiophyta</taxon>
        <taxon>Marchantiopsida</taxon>
        <taxon>Marchantiidae</taxon>
        <taxon>Marchantiales</taxon>
        <taxon>Ricciaceae</taxon>
        <taxon>Riccia</taxon>
    </lineage>
</organism>
<name>A0ABD1XWK3_9MARC</name>
<protein>
    <recommendedName>
        <fullName evidence="10">PHD-type domain-containing protein</fullName>
    </recommendedName>
</protein>
<accession>A0ABD1XWK3</accession>
<feature type="domain" description="CW-type" evidence="7">
    <location>
        <begin position="646"/>
        <end position="717"/>
    </location>
</feature>
<feature type="compositionally biased region" description="Basic and acidic residues" evidence="5">
    <location>
        <begin position="392"/>
        <end position="401"/>
    </location>
</feature>
<dbReference type="InterPro" id="IPR011124">
    <property type="entry name" value="Znf_CW"/>
</dbReference>
<evidence type="ECO:0000256" key="5">
    <source>
        <dbReference type="SAM" id="MobiDB-lite"/>
    </source>
</evidence>
<dbReference type="InterPro" id="IPR001965">
    <property type="entry name" value="Znf_PHD"/>
</dbReference>
<dbReference type="SUPFAM" id="SSF57903">
    <property type="entry name" value="FYVE/PHD zinc finger"/>
    <property type="match status" value="1"/>
</dbReference>
<dbReference type="PROSITE" id="PS01359">
    <property type="entry name" value="ZF_PHD_1"/>
    <property type="match status" value="1"/>
</dbReference>